<organism evidence="1 2">
    <name type="scientific">Macrococcus equipercicus</name>
    <dbReference type="NCBI Taxonomy" id="69967"/>
    <lineage>
        <taxon>Bacteria</taxon>
        <taxon>Bacillati</taxon>
        <taxon>Bacillota</taxon>
        <taxon>Bacilli</taxon>
        <taxon>Bacillales</taxon>
        <taxon>Staphylococcaceae</taxon>
        <taxon>Macrococcus</taxon>
    </lineage>
</organism>
<reference evidence="1 2" key="1">
    <citation type="submission" date="2019-09" db="EMBL/GenBank/DDBJ databases">
        <authorList>
            <person name="Mazhar S."/>
            <person name="Altermann E."/>
            <person name="Hill C."/>
            <person name="Mcauliffe O."/>
        </authorList>
    </citation>
    <scope>NUCLEOTIDE SEQUENCE [LARGE SCALE GENOMIC DNA]</scope>
    <source>
        <strain evidence="1 2">ATCC 51831</strain>
    </source>
</reference>
<dbReference type="RefSeq" id="WP_149459949.1">
    <property type="nucleotide sequence ID" value="NZ_SCWC02000016.1"/>
</dbReference>
<evidence type="ECO:0000313" key="2">
    <source>
        <dbReference type="Proteomes" id="UP000295735"/>
    </source>
</evidence>
<dbReference type="Proteomes" id="UP000295735">
    <property type="component" value="Unassembled WGS sequence"/>
</dbReference>
<proteinExistence type="predicted"/>
<dbReference type="InterPro" id="IPR013783">
    <property type="entry name" value="Ig-like_fold"/>
</dbReference>
<comment type="caution">
    <text evidence="1">The sequence shown here is derived from an EMBL/GenBank/DDBJ whole genome shotgun (WGS) entry which is preliminary data.</text>
</comment>
<keyword evidence="2" id="KW-1185">Reference proteome</keyword>
<dbReference type="Gene3D" id="2.60.40.10">
    <property type="entry name" value="Immunoglobulins"/>
    <property type="match status" value="1"/>
</dbReference>
<sequence>MELIPDTPSTPVLKSAVTDVKDKIAIDISWPGVAGATSYNVFIFNGTEYEKVENVTGTSWSSKGKNIFPNTTQLNALTLGSTGSLRENKDGVQLPGDPSILYGKVNERYANVKHYYFKVTASSGKGESTQSPFLKVYAPTYNVSANINGYADNRKEDSGFLFASWNKVP</sequence>
<dbReference type="EMBL" id="SCWC02000016">
    <property type="protein sequence ID" value="KAA1035518.1"/>
    <property type="molecule type" value="Genomic_DNA"/>
</dbReference>
<feature type="non-terminal residue" evidence="1">
    <location>
        <position position="169"/>
    </location>
</feature>
<name>A0ABQ6R636_9STAP</name>
<protein>
    <recommendedName>
        <fullName evidence="3">Fibronectin type III domain-containing protein</fullName>
    </recommendedName>
</protein>
<accession>A0ABQ6R636</accession>
<evidence type="ECO:0008006" key="3">
    <source>
        <dbReference type="Google" id="ProtNLM"/>
    </source>
</evidence>
<evidence type="ECO:0000313" key="1">
    <source>
        <dbReference type="EMBL" id="KAA1035518.1"/>
    </source>
</evidence>
<gene>
    <name evidence="1" type="ORF">ERX35_011095</name>
</gene>